<dbReference type="AlphaFoldDB" id="A0AAI9ZCJ9"/>
<sequence>MDLDQGFTYMRPSNTMLTSVLRPASRSENNNNISPSAIWLMDQQPPIQPSLVQPQVASLSAPFPTFVERPYRLRPESASDWETQRATLHKLYMEYNWRKYKTKGVQQRSLDGKPVETLNHSRTMVTQGASATLMLYGSESERWIEELYASLRDLMCGRQRRNIHHAGAVLRQAFRDLDSVIEEEPCTSFQDLMLHIPNHLCLRGRYKETDACLYYISKLLNIKKQGQPIARIANMMRKIGARYRDKLRNCVVQMFDIAAHLFRTLRKTVDLTSLMARRWAWFEKEQNDELETAEFFDTHIALLEISRESLGETDMSIIYQEYAHTFELLNRSTSNDQGLLQRNERLLAKLRVPHPSSDELYDIWTKAARIAILQHLANGHLVQSTESRINHLEEVIRLKEYLAYERAELDTNFAVEAIILRRRLAGILAHQGQTERAAEILSVGETSNYLVTTLRSDLECNAETIESWNSLSKLKEESFKGLE</sequence>
<organism evidence="1 2">
    <name type="scientific">Colletotrichum phormii</name>
    <dbReference type="NCBI Taxonomy" id="359342"/>
    <lineage>
        <taxon>Eukaryota</taxon>
        <taxon>Fungi</taxon>
        <taxon>Dikarya</taxon>
        <taxon>Ascomycota</taxon>
        <taxon>Pezizomycotina</taxon>
        <taxon>Sordariomycetes</taxon>
        <taxon>Hypocreomycetidae</taxon>
        <taxon>Glomerellales</taxon>
        <taxon>Glomerellaceae</taxon>
        <taxon>Colletotrichum</taxon>
        <taxon>Colletotrichum acutatum species complex</taxon>
    </lineage>
</organism>
<evidence type="ECO:0000313" key="2">
    <source>
        <dbReference type="Proteomes" id="UP001243989"/>
    </source>
</evidence>
<reference evidence="1" key="1">
    <citation type="submission" date="2021-06" db="EMBL/GenBank/DDBJ databases">
        <title>Comparative genomics, transcriptomics and evolutionary studies reveal genomic signatures of adaptation to plant cell wall in hemibiotrophic fungi.</title>
        <authorList>
            <consortium name="DOE Joint Genome Institute"/>
            <person name="Baroncelli R."/>
            <person name="Diaz J.F."/>
            <person name="Benocci T."/>
            <person name="Peng M."/>
            <person name="Battaglia E."/>
            <person name="Haridas S."/>
            <person name="Andreopoulos W."/>
            <person name="Labutti K."/>
            <person name="Pangilinan J."/>
            <person name="Floch G.L."/>
            <person name="Makela M.R."/>
            <person name="Henrissat B."/>
            <person name="Grigoriev I.V."/>
            <person name="Crouch J.A."/>
            <person name="De Vries R.P."/>
            <person name="Sukno S.A."/>
            <person name="Thon M.R."/>
        </authorList>
    </citation>
    <scope>NUCLEOTIDE SEQUENCE</scope>
    <source>
        <strain evidence="1">CBS 102054</strain>
    </source>
</reference>
<comment type="caution">
    <text evidence="1">The sequence shown here is derived from an EMBL/GenBank/DDBJ whole genome shotgun (WGS) entry which is preliminary data.</text>
</comment>
<dbReference type="RefSeq" id="XP_060437993.1">
    <property type="nucleotide sequence ID" value="XM_060594784.1"/>
</dbReference>
<dbReference type="Proteomes" id="UP001243989">
    <property type="component" value="Unassembled WGS sequence"/>
</dbReference>
<evidence type="ECO:0000313" key="1">
    <source>
        <dbReference type="EMBL" id="KAK1621998.1"/>
    </source>
</evidence>
<accession>A0AAI9ZCJ9</accession>
<keyword evidence="2" id="KW-1185">Reference proteome</keyword>
<dbReference type="GeneID" id="85479646"/>
<proteinExistence type="predicted"/>
<protein>
    <recommendedName>
        <fullName evidence="3">Clr5 domain-containing protein</fullName>
    </recommendedName>
</protein>
<name>A0AAI9ZCJ9_9PEZI</name>
<dbReference type="EMBL" id="JAHMHQ010000040">
    <property type="protein sequence ID" value="KAK1621998.1"/>
    <property type="molecule type" value="Genomic_DNA"/>
</dbReference>
<evidence type="ECO:0008006" key="3">
    <source>
        <dbReference type="Google" id="ProtNLM"/>
    </source>
</evidence>
<gene>
    <name evidence="1" type="ORF">BDP81DRAFT_476657</name>
</gene>